<dbReference type="GO" id="GO:0005829">
    <property type="term" value="C:cytosol"/>
    <property type="evidence" value="ECO:0007669"/>
    <property type="project" value="TreeGrafter"/>
</dbReference>
<accession>A0A382YD59</accession>
<dbReference type="GO" id="GO:0009244">
    <property type="term" value="P:lipopolysaccharide core region biosynthetic process"/>
    <property type="evidence" value="ECO:0007669"/>
    <property type="project" value="TreeGrafter"/>
</dbReference>
<protein>
    <recommendedName>
        <fullName evidence="4">Glycosyltransferase family 9 protein</fullName>
    </recommendedName>
</protein>
<proteinExistence type="predicted"/>
<dbReference type="CDD" id="cd03789">
    <property type="entry name" value="GT9_LPS_heptosyltransferase"/>
    <property type="match status" value="1"/>
</dbReference>
<reference evidence="3" key="1">
    <citation type="submission" date="2018-05" db="EMBL/GenBank/DDBJ databases">
        <authorList>
            <person name="Lanie J.A."/>
            <person name="Ng W.-L."/>
            <person name="Kazmierczak K.M."/>
            <person name="Andrzejewski T.M."/>
            <person name="Davidsen T.M."/>
            <person name="Wayne K.J."/>
            <person name="Tettelin H."/>
            <person name="Glass J.I."/>
            <person name="Rusch D."/>
            <person name="Podicherti R."/>
            <person name="Tsui H.-C.T."/>
            <person name="Winkler M.E."/>
        </authorList>
    </citation>
    <scope>NUCLEOTIDE SEQUENCE</scope>
</reference>
<keyword evidence="1" id="KW-0328">Glycosyltransferase</keyword>
<dbReference type="AlphaFoldDB" id="A0A382YD59"/>
<evidence type="ECO:0000256" key="2">
    <source>
        <dbReference type="ARBA" id="ARBA00022679"/>
    </source>
</evidence>
<name>A0A382YD59_9ZZZZ</name>
<dbReference type="GO" id="GO:0008713">
    <property type="term" value="F:ADP-heptose-lipopolysaccharide heptosyltransferase activity"/>
    <property type="evidence" value="ECO:0007669"/>
    <property type="project" value="TreeGrafter"/>
</dbReference>
<feature type="non-terminal residue" evidence="3">
    <location>
        <position position="264"/>
    </location>
</feature>
<dbReference type="InterPro" id="IPR051199">
    <property type="entry name" value="LPS_LOS_Heptosyltrfase"/>
</dbReference>
<gene>
    <name evidence="3" type="ORF">METZ01_LOCUS434101</name>
</gene>
<dbReference type="Gene3D" id="3.40.50.2000">
    <property type="entry name" value="Glycogen Phosphorylase B"/>
    <property type="match status" value="1"/>
</dbReference>
<sequence length="264" mass="29395">FGVRNADIIVLGCKSWASVGDELFKNYRLIIIDEHAFARKPFYRFKISLMVRRLNVETAICDSYFRRAMMADSLVWVSAANTNIVSLPFINEPTRTEFTYYLSQVDMIIDTGPYPTHEIIRHCNFLSALSKKPLSPIAPSVFWEEELNSFPVNSPYVVLSPGSNEFGRRWPYENYTMVAKNLHDRGYSIVIVGGQDEHIETPPEQLGSSNGVTDLAGKTRLPELINILKHAAATVSNDTGPAHLSIALGTPTVVILGGGHFGSF</sequence>
<dbReference type="Pfam" id="PF01075">
    <property type="entry name" value="Glyco_transf_9"/>
    <property type="match status" value="1"/>
</dbReference>
<keyword evidence="2" id="KW-0808">Transferase</keyword>
<dbReference type="PANTHER" id="PTHR30160">
    <property type="entry name" value="TETRAACYLDISACCHARIDE 4'-KINASE-RELATED"/>
    <property type="match status" value="1"/>
</dbReference>
<dbReference type="PANTHER" id="PTHR30160:SF1">
    <property type="entry name" value="LIPOPOLYSACCHARIDE 1,2-N-ACETYLGLUCOSAMINETRANSFERASE-RELATED"/>
    <property type="match status" value="1"/>
</dbReference>
<feature type="non-terminal residue" evidence="3">
    <location>
        <position position="1"/>
    </location>
</feature>
<evidence type="ECO:0000256" key="1">
    <source>
        <dbReference type="ARBA" id="ARBA00022676"/>
    </source>
</evidence>
<dbReference type="EMBL" id="UINC01174895">
    <property type="protein sequence ID" value="SVD81247.1"/>
    <property type="molecule type" value="Genomic_DNA"/>
</dbReference>
<evidence type="ECO:0008006" key="4">
    <source>
        <dbReference type="Google" id="ProtNLM"/>
    </source>
</evidence>
<dbReference type="SUPFAM" id="SSF53756">
    <property type="entry name" value="UDP-Glycosyltransferase/glycogen phosphorylase"/>
    <property type="match status" value="1"/>
</dbReference>
<organism evidence="3">
    <name type="scientific">marine metagenome</name>
    <dbReference type="NCBI Taxonomy" id="408172"/>
    <lineage>
        <taxon>unclassified sequences</taxon>
        <taxon>metagenomes</taxon>
        <taxon>ecological metagenomes</taxon>
    </lineage>
</organism>
<evidence type="ECO:0000313" key="3">
    <source>
        <dbReference type="EMBL" id="SVD81247.1"/>
    </source>
</evidence>
<dbReference type="InterPro" id="IPR002201">
    <property type="entry name" value="Glyco_trans_9"/>
</dbReference>